<dbReference type="InterPro" id="IPR004183">
    <property type="entry name" value="Xdiol_dOase_suB"/>
</dbReference>
<dbReference type="RefSeq" id="WP_128199101.1">
    <property type="nucleotide sequence ID" value="NZ_SACT01000004.1"/>
</dbReference>
<dbReference type="GO" id="GO:0008198">
    <property type="term" value="F:ferrous iron binding"/>
    <property type="evidence" value="ECO:0007669"/>
    <property type="project" value="InterPro"/>
</dbReference>
<dbReference type="Gene3D" id="3.40.830.10">
    <property type="entry name" value="LigB-like"/>
    <property type="match status" value="1"/>
</dbReference>
<proteinExistence type="predicted"/>
<sequence>MAQILGALCSSHVPAIGRAMAKNLQQDPYWKPFFDGWPPVHRWLADKRPDVAVVFYNDHGLNFFLDKLPTFAIGAAPQYTSADEGWGIPQVAPFRGDEDLSWHLINQLVAEDFDLTTCQEMLVDHAMTNPMHLMYPDERWAVRIVPIAINTVQFPLPSARRCWALGDAVGRAVRSWQSDAKVMFLGTGGLSHQLDGERAGFMNKDFDLAFMESLIHDPQWATQFNTHQLVEKAGTQGVELIMWLAARAALGDGATLAHQNYHIPISNTASGVMLMDAR</sequence>
<evidence type="ECO:0000259" key="1">
    <source>
        <dbReference type="Pfam" id="PF02900"/>
    </source>
</evidence>
<keyword evidence="2" id="KW-0560">Oxidoreductase</keyword>
<dbReference type="OrthoDB" id="8673673at2"/>
<organism evidence="2 3">
    <name type="scientific">Rubrivivax albus</name>
    <dbReference type="NCBI Taxonomy" id="2499835"/>
    <lineage>
        <taxon>Bacteria</taxon>
        <taxon>Pseudomonadati</taxon>
        <taxon>Pseudomonadota</taxon>
        <taxon>Betaproteobacteria</taxon>
        <taxon>Burkholderiales</taxon>
        <taxon>Sphaerotilaceae</taxon>
        <taxon>Rubrivivax</taxon>
    </lineage>
</organism>
<gene>
    <name evidence="2" type="ORF">ENE75_14940</name>
</gene>
<protein>
    <submittedName>
        <fullName evidence="2">Protocatechuate 3,4-dioxygenase</fullName>
    </submittedName>
</protein>
<evidence type="ECO:0000313" key="2">
    <source>
        <dbReference type="EMBL" id="RVT51074.1"/>
    </source>
</evidence>
<dbReference type="AlphaFoldDB" id="A0A3S2VWR3"/>
<dbReference type="GO" id="GO:0016702">
    <property type="term" value="F:oxidoreductase activity, acting on single donors with incorporation of molecular oxygen, incorporation of two atoms of oxygen"/>
    <property type="evidence" value="ECO:0007669"/>
    <property type="project" value="UniProtKB-ARBA"/>
</dbReference>
<keyword evidence="2" id="KW-0223">Dioxygenase</keyword>
<name>A0A3S2VWR3_9BURK</name>
<evidence type="ECO:0000313" key="3">
    <source>
        <dbReference type="Proteomes" id="UP000288178"/>
    </source>
</evidence>
<dbReference type="NCBIfam" id="NF009902">
    <property type="entry name" value="PRK13365.1"/>
    <property type="match status" value="1"/>
</dbReference>
<dbReference type="NCBIfam" id="NF009901">
    <property type="entry name" value="PRK13364.1"/>
    <property type="match status" value="1"/>
</dbReference>
<accession>A0A3S2VWR3</accession>
<reference evidence="2 3" key="1">
    <citation type="submission" date="2019-01" db="EMBL/GenBank/DDBJ databases">
        <authorList>
            <person name="Chen W.-M."/>
        </authorList>
    </citation>
    <scope>NUCLEOTIDE SEQUENCE [LARGE SCALE GENOMIC DNA]</scope>
    <source>
        <strain evidence="2 3">ICH-3</strain>
    </source>
</reference>
<dbReference type="Proteomes" id="UP000288178">
    <property type="component" value="Unassembled WGS sequence"/>
</dbReference>
<keyword evidence="3" id="KW-1185">Reference proteome</keyword>
<dbReference type="Pfam" id="PF02900">
    <property type="entry name" value="LigB"/>
    <property type="match status" value="1"/>
</dbReference>
<comment type="caution">
    <text evidence="2">The sequence shown here is derived from an EMBL/GenBank/DDBJ whole genome shotgun (WGS) entry which is preliminary data.</text>
</comment>
<dbReference type="EMBL" id="SACT01000004">
    <property type="protein sequence ID" value="RVT51074.1"/>
    <property type="molecule type" value="Genomic_DNA"/>
</dbReference>
<feature type="domain" description="Extradiol ring-cleavage dioxygenase class III enzyme subunit B" evidence="1">
    <location>
        <begin position="7"/>
        <end position="267"/>
    </location>
</feature>
<dbReference type="SUPFAM" id="SSF53213">
    <property type="entry name" value="LigB-like"/>
    <property type="match status" value="1"/>
</dbReference>